<dbReference type="GO" id="GO:0046872">
    <property type="term" value="F:metal ion binding"/>
    <property type="evidence" value="ECO:0007669"/>
    <property type="project" value="UniProtKB-KW"/>
</dbReference>
<feature type="chain" id="PRO_5029668102" description="Peroxidase" evidence="5">
    <location>
        <begin position="24"/>
        <end position="685"/>
    </location>
</feature>
<evidence type="ECO:0000256" key="1">
    <source>
        <dbReference type="ARBA" id="ARBA00004613"/>
    </source>
</evidence>
<keyword evidence="4" id="KW-0408">Iron</keyword>
<dbReference type="EnsemblMetazoa" id="XM_780011">
    <property type="protein sequence ID" value="XP_785104"/>
    <property type="gene ID" value="LOC579920"/>
</dbReference>
<keyword evidence="4" id="KW-0349">Heme</keyword>
<keyword evidence="7" id="KW-1185">Reference proteome</keyword>
<feature type="binding site" description="axial binding residue" evidence="4">
    <location>
        <position position="393"/>
    </location>
    <ligand>
        <name>heme b</name>
        <dbReference type="ChEBI" id="CHEBI:60344"/>
    </ligand>
    <ligandPart>
        <name>Fe</name>
        <dbReference type="ChEBI" id="CHEBI:18248"/>
    </ligandPart>
</feature>
<dbReference type="PRINTS" id="PR00457">
    <property type="entry name" value="ANPEROXIDASE"/>
</dbReference>
<dbReference type="GO" id="GO:0004601">
    <property type="term" value="F:peroxidase activity"/>
    <property type="evidence" value="ECO:0000318"/>
    <property type="project" value="GO_Central"/>
</dbReference>
<keyword evidence="4" id="KW-0479">Metal-binding</keyword>
<dbReference type="PROSITE" id="PS50292">
    <property type="entry name" value="PEROXIDASE_3"/>
    <property type="match status" value="1"/>
</dbReference>
<dbReference type="InterPro" id="IPR010255">
    <property type="entry name" value="Haem_peroxidase_sf"/>
</dbReference>
<dbReference type="InParanoid" id="A0A7M7REJ1"/>
<evidence type="ECO:0000256" key="2">
    <source>
        <dbReference type="ARBA" id="ARBA00022525"/>
    </source>
</evidence>
<keyword evidence="2" id="KW-0964">Secreted</keyword>
<dbReference type="PANTHER" id="PTHR11475">
    <property type="entry name" value="OXIDASE/PEROXIDASE"/>
    <property type="match status" value="1"/>
</dbReference>
<dbReference type="KEGG" id="spu:579920"/>
<reference evidence="6" key="2">
    <citation type="submission" date="2021-01" db="UniProtKB">
        <authorList>
            <consortium name="EnsemblMetazoa"/>
        </authorList>
    </citation>
    <scope>IDENTIFICATION</scope>
</reference>
<accession>A0A7M7REJ1</accession>
<dbReference type="SUPFAM" id="SSF48113">
    <property type="entry name" value="Heme-dependent peroxidases"/>
    <property type="match status" value="1"/>
</dbReference>
<evidence type="ECO:0000256" key="3">
    <source>
        <dbReference type="ARBA" id="ARBA00022729"/>
    </source>
</evidence>
<comment type="subcellular location">
    <subcellularLocation>
        <location evidence="1">Secreted</location>
    </subcellularLocation>
</comment>
<evidence type="ECO:0000256" key="5">
    <source>
        <dbReference type="SAM" id="SignalP"/>
    </source>
</evidence>
<dbReference type="RefSeq" id="XP_785104.4">
    <property type="nucleotide sequence ID" value="XM_780011.5"/>
</dbReference>
<name>A0A7M7REJ1_STRPU</name>
<proteinExistence type="predicted"/>
<reference evidence="7" key="1">
    <citation type="submission" date="2015-02" db="EMBL/GenBank/DDBJ databases">
        <title>Genome sequencing for Strongylocentrotus purpuratus.</title>
        <authorList>
            <person name="Murali S."/>
            <person name="Liu Y."/>
            <person name="Vee V."/>
            <person name="English A."/>
            <person name="Wang M."/>
            <person name="Skinner E."/>
            <person name="Han Y."/>
            <person name="Muzny D.M."/>
            <person name="Worley K.C."/>
            <person name="Gibbs R.A."/>
        </authorList>
    </citation>
    <scope>NUCLEOTIDE SEQUENCE</scope>
</reference>
<dbReference type="CDD" id="cd09823">
    <property type="entry name" value="peroxinectin_like"/>
    <property type="match status" value="1"/>
</dbReference>
<dbReference type="Gene3D" id="1.10.640.10">
    <property type="entry name" value="Haem peroxidase domain superfamily, animal type"/>
    <property type="match status" value="1"/>
</dbReference>
<dbReference type="InterPro" id="IPR037120">
    <property type="entry name" value="Haem_peroxidase_sf_animal"/>
</dbReference>
<dbReference type="OMA" id="TRIECEL"/>
<feature type="signal peptide" evidence="5">
    <location>
        <begin position="1"/>
        <end position="23"/>
    </location>
</feature>
<evidence type="ECO:0000313" key="6">
    <source>
        <dbReference type="EnsemblMetazoa" id="XP_785104"/>
    </source>
</evidence>
<dbReference type="OrthoDB" id="823504at2759"/>
<dbReference type="InterPro" id="IPR019791">
    <property type="entry name" value="Haem_peroxidase_animal"/>
</dbReference>
<keyword evidence="3 5" id="KW-0732">Signal</keyword>
<dbReference type="GO" id="GO:0020037">
    <property type="term" value="F:heme binding"/>
    <property type="evidence" value="ECO:0007669"/>
    <property type="project" value="InterPro"/>
</dbReference>
<dbReference type="FunFam" id="1.10.640.10:FF:000003">
    <property type="entry name" value="chorion peroxidase"/>
    <property type="match status" value="1"/>
</dbReference>
<sequence length="685" mass="76494">MRLKRITVVLLAVASGILTSCYGNHEHHERDSESMIHWYGTDIRHRDERSAESSGDLRSLCEELGYFIKPETCMVSTRMLYHTADGSCNNLLHPSLGKAGLPHKRYLPAEYGDGIGSLHQAEGGRTLPSTREITNIVVRNDSVLVPRLTAMTMHFGQLLDHDVGHTPVHPNTCGCETKDNCIPIAVPSDDPAFRTRCLPLSRSKTVPGPGCVDQPREQLNQITTFIDGSILYGSSASVQANLRGSGGLLRARKNPFDASLKTFLPDDEENAKCDSRDSEFPCGKAGDKRAAVQEGLTTLHTIFMRYHNEIAKQLSAMNPHWGNERVFLETRKIVSSVLQHISYNEYLPVTLGSDLMKRYRLSVGSGYPYRGYQANLDPTMPNVFAHAAFRMGHSQVSSNLTRVDVRYREVYDPVVLRLAFFNGSSLHDVLNGGIDSIVRGMLVQPLEKIDRFFSEDVTRFLFADPLNSFGLDLVAINTQRGRDHGLPGYTKWRSFCGLPDVSSFDELGDVMSPETIDVLKIAYTHVDDIDAFIGMVVEEPINGALVGQTVGCILGKQFHDLKFGDRFWYENPAGVQALKPNQRNSIRQMTFARVICETLDTIDTIQPFVFHSADKQPGGIESFADYSATHEYPDKKGAFPDFSNARVSCKDFNVIPPFDLRPWLDRRDTYKCGTTTNKENKLGDD</sequence>
<organism evidence="6 7">
    <name type="scientific">Strongylocentrotus purpuratus</name>
    <name type="common">Purple sea urchin</name>
    <dbReference type="NCBI Taxonomy" id="7668"/>
    <lineage>
        <taxon>Eukaryota</taxon>
        <taxon>Metazoa</taxon>
        <taxon>Echinodermata</taxon>
        <taxon>Eleutherozoa</taxon>
        <taxon>Echinozoa</taxon>
        <taxon>Echinoidea</taxon>
        <taxon>Euechinoidea</taxon>
        <taxon>Echinacea</taxon>
        <taxon>Camarodonta</taxon>
        <taxon>Echinidea</taxon>
        <taxon>Strongylocentrotidae</taxon>
        <taxon>Strongylocentrotus</taxon>
    </lineage>
</organism>
<evidence type="ECO:0000256" key="4">
    <source>
        <dbReference type="PIRSR" id="PIRSR619791-2"/>
    </source>
</evidence>
<dbReference type="Pfam" id="PF03098">
    <property type="entry name" value="An_peroxidase"/>
    <property type="match status" value="1"/>
</dbReference>
<dbReference type="GeneID" id="579920"/>
<dbReference type="AlphaFoldDB" id="A0A7M7REJ1"/>
<evidence type="ECO:0000313" key="7">
    <source>
        <dbReference type="Proteomes" id="UP000007110"/>
    </source>
</evidence>
<protein>
    <recommendedName>
        <fullName evidence="8">Peroxidase</fullName>
    </recommendedName>
</protein>
<dbReference type="GO" id="GO:0005576">
    <property type="term" value="C:extracellular region"/>
    <property type="evidence" value="ECO:0007669"/>
    <property type="project" value="UniProtKB-SubCell"/>
</dbReference>
<dbReference type="Proteomes" id="UP000007110">
    <property type="component" value="Unassembled WGS sequence"/>
</dbReference>
<dbReference type="PROSITE" id="PS51257">
    <property type="entry name" value="PROKAR_LIPOPROTEIN"/>
    <property type="match status" value="1"/>
</dbReference>
<dbReference type="GO" id="GO:0006979">
    <property type="term" value="P:response to oxidative stress"/>
    <property type="evidence" value="ECO:0007669"/>
    <property type="project" value="InterPro"/>
</dbReference>
<evidence type="ECO:0008006" key="8">
    <source>
        <dbReference type="Google" id="ProtNLM"/>
    </source>
</evidence>
<dbReference type="PANTHER" id="PTHR11475:SF143">
    <property type="entry name" value="PUTATIVE-RELATED"/>
    <property type="match status" value="1"/>
</dbReference>